<gene>
    <name evidence="1" type="ORF">LJD61_04385</name>
</gene>
<dbReference type="EMBL" id="JAJEKE010000002">
    <property type="protein sequence ID" value="MCQ1528784.1"/>
    <property type="molecule type" value="Genomic_DNA"/>
</dbReference>
<organism evidence="1 2">
    <name type="scientific">Lutispora saccharofermentans</name>
    <dbReference type="NCBI Taxonomy" id="3024236"/>
    <lineage>
        <taxon>Bacteria</taxon>
        <taxon>Bacillati</taxon>
        <taxon>Bacillota</taxon>
        <taxon>Clostridia</taxon>
        <taxon>Lutisporales</taxon>
        <taxon>Lutisporaceae</taxon>
        <taxon>Lutispora</taxon>
    </lineage>
</organism>
<dbReference type="RefSeq" id="WP_255226301.1">
    <property type="nucleotide sequence ID" value="NZ_JAJEKE010000002.1"/>
</dbReference>
<evidence type="ECO:0000313" key="2">
    <source>
        <dbReference type="Proteomes" id="UP001651880"/>
    </source>
</evidence>
<reference evidence="1 2" key="1">
    <citation type="submission" date="2021-10" db="EMBL/GenBank/DDBJ databases">
        <title>Lutispora strain m25 sp. nov., a thermophilic, non-spore-forming bacterium isolated from a lab-scale methanogenic bioreactor digesting anaerobic sludge.</title>
        <authorList>
            <person name="El Houari A."/>
            <person name="Mcdonald J."/>
        </authorList>
    </citation>
    <scope>NUCLEOTIDE SEQUENCE [LARGE SCALE GENOMIC DNA]</scope>
    <source>
        <strain evidence="2">m25</strain>
    </source>
</reference>
<evidence type="ECO:0000313" key="1">
    <source>
        <dbReference type="EMBL" id="MCQ1528784.1"/>
    </source>
</evidence>
<proteinExistence type="predicted"/>
<sequence length="163" mass="18580">MKNRTSYIIFSILTIILTLLFILSPSSPETHYTTKESAISSLLRNKVSVLRVISVSDSREVFVFYDSPTGAIFIATICSVENKTKFIVENKTCSWKIGGEPSPMMIHGKYDVEDKTLTFYAWKNSDKLEGLIEKYKIISKNRSQISIHEEEVYLLLLLDTANE</sequence>
<accession>A0ABT1NDS0</accession>
<dbReference type="Proteomes" id="UP001651880">
    <property type="component" value="Unassembled WGS sequence"/>
</dbReference>
<protein>
    <submittedName>
        <fullName evidence="1">Uncharacterized protein</fullName>
    </submittedName>
</protein>
<name>A0ABT1NDS0_9FIRM</name>
<keyword evidence="2" id="KW-1185">Reference proteome</keyword>
<comment type="caution">
    <text evidence="1">The sequence shown here is derived from an EMBL/GenBank/DDBJ whole genome shotgun (WGS) entry which is preliminary data.</text>
</comment>